<dbReference type="AlphaFoldDB" id="A0AAJ7PAE5"/>
<evidence type="ECO:0000259" key="2">
    <source>
        <dbReference type="Pfam" id="PF07687"/>
    </source>
</evidence>
<dbReference type="SUPFAM" id="SSF53187">
    <property type="entry name" value="Zn-dependent exopeptidases"/>
    <property type="match status" value="1"/>
</dbReference>
<dbReference type="PANTHER" id="PTHR30575">
    <property type="entry name" value="PEPTIDASE M20"/>
    <property type="match status" value="1"/>
</dbReference>
<dbReference type="Proteomes" id="UP000694867">
    <property type="component" value="Unplaced"/>
</dbReference>
<name>A0AAJ7PAE5_9ACAR</name>
<dbReference type="RefSeq" id="XP_018496418.1">
    <property type="nucleotide sequence ID" value="XM_018640902.1"/>
</dbReference>
<accession>A0AAJ7PAE5</accession>
<proteinExistence type="inferred from homology"/>
<protein>
    <recommendedName>
        <fullName evidence="1">Peptidase M20 domain-containing protein 2</fullName>
    </recommendedName>
</protein>
<dbReference type="GeneID" id="100904054"/>
<dbReference type="Gene3D" id="3.30.70.360">
    <property type="match status" value="1"/>
</dbReference>
<dbReference type="Pfam" id="PF01546">
    <property type="entry name" value="Peptidase_M20"/>
    <property type="match status" value="1"/>
</dbReference>
<dbReference type="InterPro" id="IPR036264">
    <property type="entry name" value="Bact_exopeptidase_dim_dom"/>
</dbReference>
<dbReference type="InterPro" id="IPR017439">
    <property type="entry name" value="Amidohydrolase"/>
</dbReference>
<evidence type="ECO:0000313" key="3">
    <source>
        <dbReference type="Proteomes" id="UP000694867"/>
    </source>
</evidence>
<feature type="domain" description="Peptidase M20 dimerisation" evidence="2">
    <location>
        <begin position="173"/>
        <end position="263"/>
    </location>
</feature>
<dbReference type="InterPro" id="IPR052030">
    <property type="entry name" value="Peptidase_M20/M20A_hydrolases"/>
</dbReference>
<dbReference type="Pfam" id="PF07687">
    <property type="entry name" value="M20_dimer"/>
    <property type="match status" value="1"/>
</dbReference>
<dbReference type="KEGG" id="goe:100904054"/>
<dbReference type="InterPro" id="IPR002933">
    <property type="entry name" value="Peptidase_M20"/>
</dbReference>
<dbReference type="InterPro" id="IPR017144">
    <property type="entry name" value="Xaa-Arg_dipeptidase"/>
</dbReference>
<dbReference type="CDD" id="cd03887">
    <property type="entry name" value="M20_Acy1L2"/>
    <property type="match status" value="1"/>
</dbReference>
<dbReference type="PANTHER" id="PTHR30575:SF0">
    <property type="entry name" value="XAA-ARG DIPEPTIDASE"/>
    <property type="match status" value="1"/>
</dbReference>
<dbReference type="PIRSF" id="PIRSF037226">
    <property type="entry name" value="Amidohydrolase_ACY1L2_prd"/>
    <property type="match status" value="1"/>
</dbReference>
<dbReference type="Gene3D" id="3.40.630.10">
    <property type="entry name" value="Zn peptidases"/>
    <property type="match status" value="1"/>
</dbReference>
<dbReference type="SUPFAM" id="SSF55031">
    <property type="entry name" value="Bacterial exopeptidase dimerisation domain"/>
    <property type="match status" value="1"/>
</dbReference>
<sequence length="392" mass="42445">MDYSSIDKTFSTSKDLFRSVSSFIHANPELAFEEHRSHEYLVKELEREGFEVTGSYLNCDTAFLATYGKDKGGPTVCIICEYDALPGVGHACGHNLIAEAGFAAGVAVKRFLEDNPSVKGKVVVMGTPAEERGAGKQVLIERGAFTDIDVAMMVHPAASANEIAPLFIGCVELIVEYQGKAAHAAGYPWEGKNALDAAVTCYNGLAMLRQHVRPACKVHAVIKNGGAAANVVPEYASLSIYYRAPTIPELEELGKRVEDCARAGALLSNTEVKLSTPNPKYLPLRTNATLGEHYRKHCEAEGMKFDEDEKLGKFLATSDIGNVSWQVPTIQPIYHIDAKGPNHSIEFTNGAGDDAAQPNTLIAAKAMAKTCVDVLLDPKALQKAREDFKKTQ</sequence>
<gene>
    <name evidence="4" type="primary">LOC100904054</name>
</gene>
<organism evidence="3 4">
    <name type="scientific">Galendromus occidentalis</name>
    <name type="common">western predatory mite</name>
    <dbReference type="NCBI Taxonomy" id="34638"/>
    <lineage>
        <taxon>Eukaryota</taxon>
        <taxon>Metazoa</taxon>
        <taxon>Ecdysozoa</taxon>
        <taxon>Arthropoda</taxon>
        <taxon>Chelicerata</taxon>
        <taxon>Arachnida</taxon>
        <taxon>Acari</taxon>
        <taxon>Parasitiformes</taxon>
        <taxon>Mesostigmata</taxon>
        <taxon>Gamasina</taxon>
        <taxon>Phytoseioidea</taxon>
        <taxon>Phytoseiidae</taxon>
        <taxon>Typhlodrominae</taxon>
        <taxon>Galendromus</taxon>
    </lineage>
</organism>
<reference evidence="4" key="1">
    <citation type="submission" date="2025-08" db="UniProtKB">
        <authorList>
            <consortium name="RefSeq"/>
        </authorList>
    </citation>
    <scope>IDENTIFICATION</scope>
</reference>
<dbReference type="InterPro" id="IPR011650">
    <property type="entry name" value="Peptidase_M20_dimer"/>
</dbReference>
<dbReference type="FunFam" id="3.30.70.360:FF:000004">
    <property type="entry name" value="Peptidase M20 domain-containing protein 2"/>
    <property type="match status" value="1"/>
</dbReference>
<dbReference type="GO" id="GO:0016805">
    <property type="term" value="F:dipeptidase activity"/>
    <property type="evidence" value="ECO:0007669"/>
    <property type="project" value="InterPro"/>
</dbReference>
<evidence type="ECO:0000313" key="4">
    <source>
        <dbReference type="RefSeq" id="XP_018496418.1"/>
    </source>
</evidence>
<evidence type="ECO:0000256" key="1">
    <source>
        <dbReference type="PIRNR" id="PIRNR037226"/>
    </source>
</evidence>
<dbReference type="NCBIfam" id="TIGR01891">
    <property type="entry name" value="amidohydrolases"/>
    <property type="match status" value="1"/>
</dbReference>
<keyword evidence="3" id="KW-1185">Reference proteome</keyword>
<comment type="similarity">
    <text evidence="1">Belongs to the peptidase M20A family.</text>
</comment>